<dbReference type="SUPFAM" id="SSF55166">
    <property type="entry name" value="Hedgehog/DD-peptidase"/>
    <property type="match status" value="1"/>
</dbReference>
<evidence type="ECO:0000313" key="2">
    <source>
        <dbReference type="EMBL" id="CAB4559519.1"/>
    </source>
</evidence>
<gene>
    <name evidence="2" type="ORF">UFOPK1493_01672</name>
</gene>
<proteinExistence type="predicted"/>
<dbReference type="GO" id="GO:0008233">
    <property type="term" value="F:peptidase activity"/>
    <property type="evidence" value="ECO:0007669"/>
    <property type="project" value="InterPro"/>
</dbReference>
<dbReference type="AlphaFoldDB" id="A0A6J6D9N4"/>
<dbReference type="EMBL" id="CAEZSR010000054">
    <property type="protein sequence ID" value="CAB4559519.1"/>
    <property type="molecule type" value="Genomic_DNA"/>
</dbReference>
<organism evidence="2">
    <name type="scientific">freshwater metagenome</name>
    <dbReference type="NCBI Taxonomy" id="449393"/>
    <lineage>
        <taxon>unclassified sequences</taxon>
        <taxon>metagenomes</taxon>
        <taxon>ecological metagenomes</taxon>
    </lineage>
</organism>
<dbReference type="Gene3D" id="3.30.1380.10">
    <property type="match status" value="1"/>
</dbReference>
<dbReference type="Pfam" id="PF13539">
    <property type="entry name" value="Peptidase_M15_4"/>
    <property type="match status" value="1"/>
</dbReference>
<accession>A0A6J6D9N4</accession>
<name>A0A6J6D9N4_9ZZZZ</name>
<feature type="domain" description="Peptidase M15C" evidence="1">
    <location>
        <begin position="312"/>
        <end position="365"/>
    </location>
</feature>
<dbReference type="InterPro" id="IPR039561">
    <property type="entry name" value="Peptidase_M15C"/>
</dbReference>
<sequence>MEQAASVAAPAVRIAAPVEVVSIGQTPVMTAPVMAAVERVAAAVGAPTVHGRSFNAGLWAVRRSGAPVQLAGEGETGTWQFPMSTTALPVDAIGRIMTAPVAKAIADGSVVLNRTSADLRGAQVGDTLDLIAADGNARRFVLGHIAADADVGGAELVMSLEQADQLGADRITRMVIFGQIDRAALDAALAAQGLVDGVGVRINKSWNPFNPDSVLSSTRVKALLGEFDYRINGDDSLTLDAGWMATNLQRVNFRSIGIRANCHRAIVGDLQAALDEIAANGLSFAIDLGNTNTFGGCFNPRFARVSSSIGSVSRHAWAMAIDMNTVTNAQGRTPQMDCRVVRIFRKHNFAWGGNFLVPDGMHFEWVGEPRHTYAYPSRFCPNLAGGAIEILTAPPGPTGASTESAVRTERDVMFAEFGVVGHDHHD</sequence>
<evidence type="ECO:0000259" key="1">
    <source>
        <dbReference type="Pfam" id="PF13539"/>
    </source>
</evidence>
<protein>
    <submittedName>
        <fullName evidence="2">Unannotated protein</fullName>
    </submittedName>
</protein>
<reference evidence="2" key="1">
    <citation type="submission" date="2020-05" db="EMBL/GenBank/DDBJ databases">
        <authorList>
            <person name="Chiriac C."/>
            <person name="Salcher M."/>
            <person name="Ghai R."/>
            <person name="Kavagutti S V."/>
        </authorList>
    </citation>
    <scope>NUCLEOTIDE SEQUENCE</scope>
</reference>
<dbReference type="InterPro" id="IPR009045">
    <property type="entry name" value="Zn_M74/Hedgehog-like"/>
</dbReference>